<dbReference type="EMBL" id="JADQDK010000001">
    <property type="protein sequence ID" value="MBW0135491.1"/>
    <property type="molecule type" value="Genomic_DNA"/>
</dbReference>
<accession>A0ABS6UU34</accession>
<name>A0ABS6UU34_9PSEU</name>
<dbReference type="RefSeq" id="WP_218616113.1">
    <property type="nucleotide sequence ID" value="NZ_JADQDK010000001.1"/>
</dbReference>
<dbReference type="Proteomes" id="UP000694287">
    <property type="component" value="Unassembled WGS sequence"/>
</dbReference>
<dbReference type="CDD" id="cd00093">
    <property type="entry name" value="HTH_XRE"/>
    <property type="match status" value="1"/>
</dbReference>
<dbReference type="SMART" id="SM00530">
    <property type="entry name" value="HTH_XRE"/>
    <property type="match status" value="1"/>
</dbReference>
<organism evidence="2 3">
    <name type="scientific">Pseudonocardia abyssalis</name>
    <dbReference type="NCBI Taxonomy" id="2792008"/>
    <lineage>
        <taxon>Bacteria</taxon>
        <taxon>Bacillati</taxon>
        <taxon>Actinomycetota</taxon>
        <taxon>Actinomycetes</taxon>
        <taxon>Pseudonocardiales</taxon>
        <taxon>Pseudonocardiaceae</taxon>
        <taxon>Pseudonocardia</taxon>
    </lineage>
</organism>
<comment type="caution">
    <text evidence="2">The sequence shown here is derived from an EMBL/GenBank/DDBJ whole genome shotgun (WGS) entry which is preliminary data.</text>
</comment>
<feature type="domain" description="HTH cro/C1-type" evidence="1">
    <location>
        <begin position="9"/>
        <end position="66"/>
    </location>
</feature>
<dbReference type="InterPro" id="IPR001387">
    <property type="entry name" value="Cro/C1-type_HTH"/>
</dbReference>
<reference evidence="2 3" key="1">
    <citation type="submission" date="2020-11" db="EMBL/GenBank/DDBJ databases">
        <title>Pseudonocardia abyssalis sp. nov. and Pseudonocardia oceani sp. nov., description and phylogenomic analysis of two novel actinomycetes isolated from the deep Southern Ocean.</title>
        <authorList>
            <person name="Parra J."/>
        </authorList>
    </citation>
    <scope>NUCLEOTIDE SEQUENCE [LARGE SCALE GENOMIC DNA]</scope>
    <source>
        <strain evidence="2 3">KRD-168</strain>
    </source>
</reference>
<proteinExistence type="predicted"/>
<keyword evidence="3" id="KW-1185">Reference proteome</keyword>
<evidence type="ECO:0000313" key="2">
    <source>
        <dbReference type="EMBL" id="MBW0135491.1"/>
    </source>
</evidence>
<evidence type="ECO:0000313" key="3">
    <source>
        <dbReference type="Proteomes" id="UP000694287"/>
    </source>
</evidence>
<sequence>MATTPLSERLRALRLRHWPDQPVNQSRVAKALGVTGPSISAYENGTPPPTARLRDYAIFFASRRWLLPEAPPRVDLDYLTPAERKSFDELNAELTGLRSDAPAVATVTAPTPFWKFPVGESIRIFCGRLDKDDAGRYSTPDDPNYIHLRNAADLDSLLELWGHIRRLNPDNDVRFVLGNGFSAEDITAHTVVLGNIAQVQGAGRLIPDKTLPVRQVHADHLDGEIFELRTAGGIERFEPVIENDRVVQDVGLIARVANPHHSSRTLTVCSGVFTRGVYGAVRSLTAKDLRDGNANALRAEYDGLDSFGVLVRVRVTGGAVGTPDLRDSRNVLAGFWVRPHSALPTA</sequence>
<protein>
    <submittedName>
        <fullName evidence="2">Helix-turn-helix transcriptional regulator</fullName>
    </submittedName>
</protein>
<gene>
    <name evidence="2" type="ORF">I4I81_14665</name>
</gene>
<evidence type="ECO:0000259" key="1">
    <source>
        <dbReference type="SMART" id="SM00530"/>
    </source>
</evidence>